<accession>A0A067SKX5</accession>
<gene>
    <name evidence="1" type="ORF">GALMADRAFT_880851</name>
</gene>
<reference evidence="2" key="1">
    <citation type="journal article" date="2014" name="Proc. Natl. Acad. Sci. U.S.A.">
        <title>Extensive sampling of basidiomycete genomes demonstrates inadequacy of the white-rot/brown-rot paradigm for wood decay fungi.</title>
        <authorList>
            <person name="Riley R."/>
            <person name="Salamov A.A."/>
            <person name="Brown D.W."/>
            <person name="Nagy L.G."/>
            <person name="Floudas D."/>
            <person name="Held B.W."/>
            <person name="Levasseur A."/>
            <person name="Lombard V."/>
            <person name="Morin E."/>
            <person name="Otillar R."/>
            <person name="Lindquist E.A."/>
            <person name="Sun H."/>
            <person name="LaButti K.M."/>
            <person name="Schmutz J."/>
            <person name="Jabbour D."/>
            <person name="Luo H."/>
            <person name="Baker S.E."/>
            <person name="Pisabarro A.G."/>
            <person name="Walton J.D."/>
            <person name="Blanchette R.A."/>
            <person name="Henrissat B."/>
            <person name="Martin F."/>
            <person name="Cullen D."/>
            <person name="Hibbett D.S."/>
            <person name="Grigoriev I.V."/>
        </authorList>
    </citation>
    <scope>NUCLEOTIDE SEQUENCE [LARGE SCALE GENOMIC DNA]</scope>
    <source>
        <strain evidence="2">CBS 339.88</strain>
    </source>
</reference>
<keyword evidence="2" id="KW-1185">Reference proteome</keyword>
<evidence type="ECO:0000313" key="2">
    <source>
        <dbReference type="Proteomes" id="UP000027222"/>
    </source>
</evidence>
<protein>
    <submittedName>
        <fullName evidence="1">Uncharacterized protein</fullName>
    </submittedName>
</protein>
<dbReference type="HOGENOM" id="CLU_2812535_0_0_1"/>
<name>A0A067SKX5_GALM3</name>
<organism evidence="1 2">
    <name type="scientific">Galerina marginata (strain CBS 339.88)</name>
    <dbReference type="NCBI Taxonomy" id="685588"/>
    <lineage>
        <taxon>Eukaryota</taxon>
        <taxon>Fungi</taxon>
        <taxon>Dikarya</taxon>
        <taxon>Basidiomycota</taxon>
        <taxon>Agaricomycotina</taxon>
        <taxon>Agaricomycetes</taxon>
        <taxon>Agaricomycetidae</taxon>
        <taxon>Agaricales</taxon>
        <taxon>Agaricineae</taxon>
        <taxon>Strophariaceae</taxon>
        <taxon>Galerina</taxon>
    </lineage>
</organism>
<evidence type="ECO:0000313" key="1">
    <source>
        <dbReference type="EMBL" id="KDR70677.1"/>
    </source>
</evidence>
<dbReference type="AlphaFoldDB" id="A0A067SKX5"/>
<dbReference type="Proteomes" id="UP000027222">
    <property type="component" value="Unassembled WGS sequence"/>
</dbReference>
<proteinExistence type="predicted"/>
<sequence>MVNLFAPSGVTSKLCALCELVITVRQHGFGISVLPDTCGKRVREEICLCLSSVLKSFPRNCLVYDLE</sequence>
<dbReference type="EMBL" id="KL142396">
    <property type="protein sequence ID" value="KDR70677.1"/>
    <property type="molecule type" value="Genomic_DNA"/>
</dbReference>